<dbReference type="PaxDb" id="284590-Q6CID4"/>
<dbReference type="EMBL" id="CR382126">
    <property type="protein sequence ID" value="CAG99013.1"/>
    <property type="molecule type" value="Genomic_DNA"/>
</dbReference>
<feature type="region of interest" description="Disordered" evidence="1">
    <location>
        <begin position="81"/>
        <end position="149"/>
    </location>
</feature>
<gene>
    <name evidence="3" type="ORF">KLLA0_F27533g</name>
</gene>
<evidence type="ECO:0000256" key="1">
    <source>
        <dbReference type="SAM" id="MobiDB-lite"/>
    </source>
</evidence>
<feature type="compositionally biased region" description="Basic and acidic residues" evidence="1">
    <location>
        <begin position="81"/>
        <end position="106"/>
    </location>
</feature>
<dbReference type="PROSITE" id="PS51159">
    <property type="entry name" value="CBM21"/>
    <property type="match status" value="1"/>
</dbReference>
<organism evidence="3 4">
    <name type="scientific">Kluyveromyces lactis (strain ATCC 8585 / CBS 2359 / DSM 70799 / NBRC 1267 / NRRL Y-1140 / WM37)</name>
    <name type="common">Yeast</name>
    <name type="synonym">Candida sphaerica</name>
    <dbReference type="NCBI Taxonomy" id="284590"/>
    <lineage>
        <taxon>Eukaryota</taxon>
        <taxon>Fungi</taxon>
        <taxon>Dikarya</taxon>
        <taxon>Ascomycota</taxon>
        <taxon>Saccharomycotina</taxon>
        <taxon>Saccharomycetes</taxon>
        <taxon>Saccharomycetales</taxon>
        <taxon>Saccharomycetaceae</taxon>
        <taxon>Kluyveromyces</taxon>
    </lineage>
</organism>
<feature type="region of interest" description="Disordered" evidence="1">
    <location>
        <begin position="332"/>
        <end position="360"/>
    </location>
</feature>
<dbReference type="InterPro" id="IPR005036">
    <property type="entry name" value="CBM21_dom"/>
</dbReference>
<dbReference type="PIRSF" id="PIRSF018234">
    <property type="entry name" value="PPase_interacting"/>
    <property type="match status" value="1"/>
</dbReference>
<reference evidence="3 4" key="1">
    <citation type="journal article" date="2004" name="Nature">
        <title>Genome evolution in yeasts.</title>
        <authorList>
            <consortium name="Genolevures"/>
            <person name="Dujon B."/>
            <person name="Sherman D."/>
            <person name="Fischer G."/>
            <person name="Durrens P."/>
            <person name="Casaregola S."/>
            <person name="Lafontaine I."/>
            <person name="de Montigny J."/>
            <person name="Marck C."/>
            <person name="Neuveglise C."/>
            <person name="Talla E."/>
            <person name="Goffard N."/>
            <person name="Frangeul L."/>
            <person name="Aigle M."/>
            <person name="Anthouard V."/>
            <person name="Babour A."/>
            <person name="Barbe V."/>
            <person name="Barnay S."/>
            <person name="Blanchin S."/>
            <person name="Beckerich J.M."/>
            <person name="Beyne E."/>
            <person name="Bleykasten C."/>
            <person name="Boisrame A."/>
            <person name="Boyer J."/>
            <person name="Cattolico L."/>
            <person name="Confanioleri F."/>
            <person name="de Daruvar A."/>
            <person name="Despons L."/>
            <person name="Fabre E."/>
            <person name="Fairhead C."/>
            <person name="Ferry-Dumazet H."/>
            <person name="Groppi A."/>
            <person name="Hantraye F."/>
            <person name="Hennequin C."/>
            <person name="Jauniaux N."/>
            <person name="Joyet P."/>
            <person name="Kachouri R."/>
            <person name="Kerrest A."/>
            <person name="Koszul R."/>
            <person name="Lemaire M."/>
            <person name="Lesur I."/>
            <person name="Ma L."/>
            <person name="Muller H."/>
            <person name="Nicaud J.M."/>
            <person name="Nikolski M."/>
            <person name="Oztas S."/>
            <person name="Ozier-Kalogeropoulos O."/>
            <person name="Pellenz S."/>
            <person name="Potier S."/>
            <person name="Richard G.F."/>
            <person name="Straub M.L."/>
            <person name="Suleau A."/>
            <person name="Swennene D."/>
            <person name="Tekaia F."/>
            <person name="Wesolowski-Louvel M."/>
            <person name="Westhof E."/>
            <person name="Wirth B."/>
            <person name="Zeniou-Meyer M."/>
            <person name="Zivanovic I."/>
            <person name="Bolotin-Fukuhara M."/>
            <person name="Thierry A."/>
            <person name="Bouchier C."/>
            <person name="Caudron B."/>
            <person name="Scarpelli C."/>
            <person name="Gaillardin C."/>
            <person name="Weissenbach J."/>
            <person name="Wincker P."/>
            <person name="Souciet J.L."/>
        </authorList>
    </citation>
    <scope>NUCLEOTIDE SEQUENCE [LARGE SCALE GENOMIC DNA]</scope>
    <source>
        <strain evidence="4">ATCC 8585 / CBS 2359 / DSM 70799 / NBRC 1267 / NRRL Y-1140 / WM37</strain>
    </source>
</reference>
<dbReference type="PANTHER" id="PTHR12307">
    <property type="entry name" value="PROTEIN PHOSPHATASE 1 REGULATORY SUBUNIT"/>
    <property type="match status" value="1"/>
</dbReference>
<proteinExistence type="predicted"/>
<dbReference type="GO" id="GO:2001069">
    <property type="term" value="F:glycogen binding"/>
    <property type="evidence" value="ECO:0007669"/>
    <property type="project" value="TreeGrafter"/>
</dbReference>
<dbReference type="AlphaFoldDB" id="Q6CID4"/>
<dbReference type="RefSeq" id="XP_456305.1">
    <property type="nucleotide sequence ID" value="XM_456305.1"/>
</dbReference>
<dbReference type="Gene3D" id="2.60.40.2440">
    <property type="entry name" value="Carbohydrate binding type-21 domain"/>
    <property type="match status" value="1"/>
</dbReference>
<dbReference type="InterPro" id="IPR038175">
    <property type="entry name" value="CBM21_dom_sf"/>
</dbReference>
<evidence type="ECO:0000259" key="2">
    <source>
        <dbReference type="PROSITE" id="PS51159"/>
    </source>
</evidence>
<feature type="domain" description="CBM21" evidence="2">
    <location>
        <begin position="374"/>
        <end position="494"/>
    </location>
</feature>
<feature type="region of interest" description="Disordered" evidence="1">
    <location>
        <begin position="169"/>
        <end position="190"/>
    </location>
</feature>
<name>Q6CID4_KLULA</name>
<accession>Q6CID4</accession>
<dbReference type="FunCoup" id="Q6CID4">
    <property type="interactions" value="174"/>
</dbReference>
<dbReference type="STRING" id="284590.Q6CID4"/>
<dbReference type="Pfam" id="PF03370">
    <property type="entry name" value="CBM_21"/>
    <property type="match status" value="1"/>
</dbReference>
<dbReference type="InParanoid" id="Q6CID4"/>
<dbReference type="Proteomes" id="UP000000598">
    <property type="component" value="Chromosome F"/>
</dbReference>
<dbReference type="GO" id="GO:0000164">
    <property type="term" value="C:protein phosphatase type 1 complex"/>
    <property type="evidence" value="ECO:0007669"/>
    <property type="project" value="TreeGrafter"/>
</dbReference>
<dbReference type="KEGG" id="kla:KLLA0_F27533g"/>
<dbReference type="eggNOG" id="KOG3986">
    <property type="taxonomic scope" value="Eukaryota"/>
</dbReference>
<dbReference type="PANTHER" id="PTHR12307:SF36">
    <property type="entry name" value="GLYCOGEN-BINDING SUBUNIT 76A"/>
    <property type="match status" value="1"/>
</dbReference>
<dbReference type="OMA" id="NEYGDTW"/>
<evidence type="ECO:0000313" key="3">
    <source>
        <dbReference type="EMBL" id="CAG99013.1"/>
    </source>
</evidence>
<dbReference type="GeneID" id="2894812"/>
<dbReference type="InterPro" id="IPR016717">
    <property type="entry name" value="Gip2/Pig2"/>
</dbReference>
<feature type="compositionally biased region" description="Acidic residues" evidence="1">
    <location>
        <begin position="138"/>
        <end position="148"/>
    </location>
</feature>
<dbReference type="InterPro" id="IPR050782">
    <property type="entry name" value="PP1_regulatory_subunit_3"/>
</dbReference>
<dbReference type="HOGENOM" id="CLU_017894_0_0_1"/>
<protein>
    <submittedName>
        <fullName evidence="3">KLLA0F27533p</fullName>
    </submittedName>
</protein>
<keyword evidence="4" id="KW-1185">Reference proteome</keyword>
<sequence>MYQRDAVQNLQSGKFSSLNFLRKPQRISCQVETTAMNDALKRNTDLNKSKIIVDKSLQDSQHDEHDPVGNELAGRLNEKLNFNKDADPSKKEDWDVETDPLKKEAWESETDPSLSMQDYFPVSKPDVPEVEINNNSNDDNDDDDDEPEDRYLDSRKLSAIFNPPSILLTRSKSLPTSPLEGRVSQEQRPPVFKRSKSVHFAQSEKFEVKYFREDESPLFLRNESGEYGTKSGKLRKSRRHRSREAVAKVNGDDDDDDMLNMKGSKRSLELVNGNLILQAQTPKLLRLDVFGVRKNQFQTFANGIYNSMNTPNSGWSNSLHSNNAPFWKYSHGINDNDDNDNNNNNNKNEDDANTTGIPNFDFSSPFNTNDSFKKEANLGTFICHLQDLRLDTQGHMLIGNVIVRNISYEKRVIVRYTLDSWKSQQDVESVWITNHCNLKSGTGAIDIDVFQFAIDLGKINTIEHIEMCILYQTREGSSWIDHWDNNSGQNYKVSVRVK</sequence>
<dbReference type="CAZy" id="CBM21">
    <property type="family name" value="Carbohydrate-Binding Module Family 21"/>
</dbReference>
<dbReference type="GO" id="GO:0008157">
    <property type="term" value="F:protein phosphatase 1 binding"/>
    <property type="evidence" value="ECO:0007669"/>
    <property type="project" value="TreeGrafter"/>
</dbReference>
<dbReference type="GO" id="GO:0005979">
    <property type="term" value="P:regulation of glycogen biosynthetic process"/>
    <property type="evidence" value="ECO:0007669"/>
    <property type="project" value="TreeGrafter"/>
</dbReference>
<evidence type="ECO:0000313" key="4">
    <source>
        <dbReference type="Proteomes" id="UP000000598"/>
    </source>
</evidence>